<keyword evidence="1 5" id="KW-0732">Signal</keyword>
<dbReference type="Ensembl" id="ENSSSUT00005007465.1">
    <property type="protein sequence ID" value="ENSSSUP00005006462.1"/>
    <property type="gene ID" value="ENSSSUG00005004194.1"/>
</dbReference>
<dbReference type="Gene3D" id="2.60.40.10">
    <property type="entry name" value="Immunoglobulins"/>
    <property type="match status" value="1"/>
</dbReference>
<keyword evidence="3" id="KW-0393">Immunoglobulin domain</keyword>
<evidence type="ECO:0000256" key="3">
    <source>
        <dbReference type="ARBA" id="ARBA00023319"/>
    </source>
</evidence>
<gene>
    <name evidence="7" type="primary">LOC115295989</name>
</gene>
<keyword evidence="2" id="KW-1015">Disulfide bond</keyword>
<feature type="signal peptide" evidence="5">
    <location>
        <begin position="1"/>
        <end position="20"/>
    </location>
</feature>
<dbReference type="Pfam" id="PF07686">
    <property type="entry name" value="V-set"/>
    <property type="match status" value="1"/>
</dbReference>
<sequence>MTREVLPLLLVPLLASGSWAELMWAIRDQAFSVKCPYDPQQDGYQNKTWCKETRPGHCSRLVTSTSPQVVAQSSPHFIWDNPAAGFFIVIVTEITEKSSGAYWCGIYRESMRRIFILRNISLVVTSMTSSSTFISGSEDCPPDSTFVVLLCGLLVIKILALTALLLFLTYRAQVSVGIMGGAVVAAPSPTKTPGPLGTPH</sequence>
<feature type="transmembrane region" description="Helical" evidence="4">
    <location>
        <begin position="115"/>
        <end position="134"/>
    </location>
</feature>
<dbReference type="PANTHER" id="PTHR16423:SF7">
    <property type="entry name" value="NATURAL CYTOTOXICITY TRIGGERING RECEPTOR 2"/>
    <property type="match status" value="1"/>
</dbReference>
<dbReference type="InterPro" id="IPR013106">
    <property type="entry name" value="Ig_V-set"/>
</dbReference>
<proteinExistence type="predicted"/>
<accession>A0A673SZC5</accession>
<reference evidence="7" key="2">
    <citation type="submission" date="2025-08" db="UniProtKB">
        <authorList>
            <consortium name="Ensembl"/>
        </authorList>
    </citation>
    <scope>IDENTIFICATION</scope>
</reference>
<dbReference type="InterPro" id="IPR036179">
    <property type="entry name" value="Ig-like_dom_sf"/>
</dbReference>
<organism evidence="7 8">
    <name type="scientific">Suricata suricatta</name>
    <name type="common">Meerkat</name>
    <dbReference type="NCBI Taxonomy" id="37032"/>
    <lineage>
        <taxon>Eukaryota</taxon>
        <taxon>Metazoa</taxon>
        <taxon>Chordata</taxon>
        <taxon>Craniata</taxon>
        <taxon>Vertebrata</taxon>
        <taxon>Euteleostomi</taxon>
        <taxon>Mammalia</taxon>
        <taxon>Eutheria</taxon>
        <taxon>Laurasiatheria</taxon>
        <taxon>Carnivora</taxon>
        <taxon>Feliformia</taxon>
        <taxon>Herpestidae</taxon>
        <taxon>Suricata</taxon>
    </lineage>
</organism>
<dbReference type="Proteomes" id="UP000472268">
    <property type="component" value="Chromosome 7"/>
</dbReference>
<feature type="transmembrane region" description="Helical" evidence="4">
    <location>
        <begin position="146"/>
        <end position="170"/>
    </location>
</feature>
<dbReference type="GO" id="GO:0009986">
    <property type="term" value="C:cell surface"/>
    <property type="evidence" value="ECO:0007669"/>
    <property type="project" value="TreeGrafter"/>
</dbReference>
<keyword evidence="4" id="KW-0812">Transmembrane</keyword>
<feature type="chain" id="PRO_5025338360" description="Immunoglobulin V-set domain-containing protein" evidence="5">
    <location>
        <begin position="21"/>
        <end position="200"/>
    </location>
</feature>
<evidence type="ECO:0000256" key="5">
    <source>
        <dbReference type="SAM" id="SignalP"/>
    </source>
</evidence>
<name>A0A673SZC5_SURSU</name>
<evidence type="ECO:0000313" key="8">
    <source>
        <dbReference type="Proteomes" id="UP000472268"/>
    </source>
</evidence>
<dbReference type="PANTHER" id="PTHR16423">
    <property type="entry name" value="TREM-LIKE TRANSCRIPT PROTEIN"/>
    <property type="match status" value="1"/>
</dbReference>
<keyword evidence="4" id="KW-1133">Transmembrane helix</keyword>
<keyword evidence="8" id="KW-1185">Reference proteome</keyword>
<dbReference type="GeneID" id="115295989"/>
<dbReference type="AlphaFoldDB" id="A0A673SZC5"/>
<dbReference type="GO" id="GO:0038023">
    <property type="term" value="F:signaling receptor activity"/>
    <property type="evidence" value="ECO:0007669"/>
    <property type="project" value="TreeGrafter"/>
</dbReference>
<dbReference type="SUPFAM" id="SSF48726">
    <property type="entry name" value="Immunoglobulin"/>
    <property type="match status" value="1"/>
</dbReference>
<dbReference type="InterPro" id="IPR052314">
    <property type="entry name" value="Immune_rcpt_domain"/>
</dbReference>
<evidence type="ECO:0000313" key="7">
    <source>
        <dbReference type="Ensembl" id="ENSSSUP00005006462.1"/>
    </source>
</evidence>
<protein>
    <recommendedName>
        <fullName evidence="6">Immunoglobulin V-set domain-containing protein</fullName>
    </recommendedName>
</protein>
<keyword evidence="4" id="KW-0472">Membrane</keyword>
<evidence type="ECO:0000256" key="1">
    <source>
        <dbReference type="ARBA" id="ARBA00022729"/>
    </source>
</evidence>
<feature type="domain" description="Immunoglobulin V-set" evidence="6">
    <location>
        <begin position="23"/>
        <end position="110"/>
    </location>
</feature>
<dbReference type="OrthoDB" id="9805957at2759"/>
<evidence type="ECO:0000256" key="4">
    <source>
        <dbReference type="SAM" id="Phobius"/>
    </source>
</evidence>
<evidence type="ECO:0000256" key="2">
    <source>
        <dbReference type="ARBA" id="ARBA00023157"/>
    </source>
</evidence>
<reference evidence="7" key="3">
    <citation type="submission" date="2025-09" db="UniProtKB">
        <authorList>
            <consortium name="Ensembl"/>
        </authorList>
    </citation>
    <scope>IDENTIFICATION</scope>
</reference>
<reference evidence="7 8" key="1">
    <citation type="submission" date="2019-05" db="EMBL/GenBank/DDBJ databases">
        <title>A Chromosome-scale Meerkat (S. suricatta) Genome Assembly.</title>
        <authorList>
            <person name="Dudchenko O."/>
            <person name="Lieberman Aiden E."/>
            <person name="Tung J."/>
            <person name="Barreiro L.B."/>
            <person name="Clutton-Brock T.H."/>
        </authorList>
    </citation>
    <scope>NUCLEOTIDE SEQUENCE [LARGE SCALE GENOMIC DNA]</scope>
</reference>
<dbReference type="OMA" id="FLTHRAQ"/>
<dbReference type="InterPro" id="IPR013783">
    <property type="entry name" value="Ig-like_fold"/>
</dbReference>
<evidence type="ECO:0000259" key="6">
    <source>
        <dbReference type="Pfam" id="PF07686"/>
    </source>
</evidence>
<dbReference type="RefSeq" id="XP_029800228.1">
    <property type="nucleotide sequence ID" value="XM_029944368.1"/>
</dbReference>